<dbReference type="AlphaFoldDB" id="L1ILK1"/>
<dbReference type="EMBL" id="JH993069">
    <property type="protein sequence ID" value="EKX36675.1"/>
    <property type="molecule type" value="Genomic_DNA"/>
</dbReference>
<gene>
    <name evidence="2" type="ORF">GUITHDRAFT_117100</name>
</gene>
<dbReference type="PaxDb" id="55529-EKX36675"/>
<keyword evidence="4" id="KW-1185">Reference proteome</keyword>
<feature type="compositionally biased region" description="Basic and acidic residues" evidence="1">
    <location>
        <begin position="91"/>
        <end position="100"/>
    </location>
</feature>
<evidence type="ECO:0000256" key="1">
    <source>
        <dbReference type="SAM" id="MobiDB-lite"/>
    </source>
</evidence>
<dbReference type="HOGENOM" id="CLU_2311521_0_0_1"/>
<feature type="compositionally biased region" description="Polar residues" evidence="1">
    <location>
        <begin position="69"/>
        <end position="88"/>
    </location>
</feature>
<reference evidence="3" key="3">
    <citation type="submission" date="2016-03" db="UniProtKB">
        <authorList>
            <consortium name="EnsemblProtists"/>
        </authorList>
    </citation>
    <scope>IDENTIFICATION</scope>
</reference>
<feature type="region of interest" description="Disordered" evidence="1">
    <location>
        <begin position="58"/>
        <end position="100"/>
    </location>
</feature>
<organism evidence="2">
    <name type="scientific">Guillardia theta (strain CCMP2712)</name>
    <name type="common">Cryptophyte</name>
    <dbReference type="NCBI Taxonomy" id="905079"/>
    <lineage>
        <taxon>Eukaryota</taxon>
        <taxon>Cryptophyceae</taxon>
        <taxon>Pyrenomonadales</taxon>
        <taxon>Geminigeraceae</taxon>
        <taxon>Guillardia</taxon>
    </lineage>
</organism>
<name>L1ILK1_GUITC</name>
<reference evidence="4" key="2">
    <citation type="submission" date="2012-11" db="EMBL/GenBank/DDBJ databases">
        <authorList>
            <person name="Kuo A."/>
            <person name="Curtis B.A."/>
            <person name="Tanifuji G."/>
            <person name="Burki F."/>
            <person name="Gruber A."/>
            <person name="Irimia M."/>
            <person name="Maruyama S."/>
            <person name="Arias M.C."/>
            <person name="Ball S.G."/>
            <person name="Gile G.H."/>
            <person name="Hirakawa Y."/>
            <person name="Hopkins J.F."/>
            <person name="Rensing S.A."/>
            <person name="Schmutz J."/>
            <person name="Symeonidi A."/>
            <person name="Elias M."/>
            <person name="Eveleigh R.J."/>
            <person name="Herman E.K."/>
            <person name="Klute M.J."/>
            <person name="Nakayama T."/>
            <person name="Obornik M."/>
            <person name="Reyes-Prieto A."/>
            <person name="Armbrust E.V."/>
            <person name="Aves S.J."/>
            <person name="Beiko R.G."/>
            <person name="Coutinho P."/>
            <person name="Dacks J.B."/>
            <person name="Durnford D.G."/>
            <person name="Fast N.M."/>
            <person name="Green B.R."/>
            <person name="Grisdale C."/>
            <person name="Hempe F."/>
            <person name="Henrissat B."/>
            <person name="Hoppner M.P."/>
            <person name="Ishida K.-I."/>
            <person name="Kim E."/>
            <person name="Koreny L."/>
            <person name="Kroth P.G."/>
            <person name="Liu Y."/>
            <person name="Malik S.-B."/>
            <person name="Maier U.G."/>
            <person name="McRose D."/>
            <person name="Mock T."/>
            <person name="Neilson J.A."/>
            <person name="Onodera N.T."/>
            <person name="Poole A.M."/>
            <person name="Pritham E.J."/>
            <person name="Richards T.A."/>
            <person name="Rocap G."/>
            <person name="Roy S.W."/>
            <person name="Sarai C."/>
            <person name="Schaack S."/>
            <person name="Shirato S."/>
            <person name="Slamovits C.H."/>
            <person name="Spencer D.F."/>
            <person name="Suzuki S."/>
            <person name="Worden A.Z."/>
            <person name="Zauner S."/>
            <person name="Barry K."/>
            <person name="Bell C."/>
            <person name="Bharti A.K."/>
            <person name="Crow J.A."/>
            <person name="Grimwood J."/>
            <person name="Kramer R."/>
            <person name="Lindquist E."/>
            <person name="Lucas S."/>
            <person name="Salamov A."/>
            <person name="McFadden G.I."/>
            <person name="Lane C.E."/>
            <person name="Keeling P.J."/>
            <person name="Gray M.W."/>
            <person name="Grigoriev I.V."/>
            <person name="Archibald J.M."/>
        </authorList>
    </citation>
    <scope>NUCLEOTIDE SEQUENCE</scope>
    <source>
        <strain evidence="4">CCMP2712</strain>
    </source>
</reference>
<evidence type="ECO:0000313" key="3">
    <source>
        <dbReference type="EnsemblProtists" id="EKX36675"/>
    </source>
</evidence>
<reference evidence="2 4" key="1">
    <citation type="journal article" date="2012" name="Nature">
        <title>Algal genomes reveal evolutionary mosaicism and the fate of nucleomorphs.</title>
        <authorList>
            <consortium name="DOE Joint Genome Institute"/>
            <person name="Curtis B.A."/>
            <person name="Tanifuji G."/>
            <person name="Burki F."/>
            <person name="Gruber A."/>
            <person name="Irimia M."/>
            <person name="Maruyama S."/>
            <person name="Arias M.C."/>
            <person name="Ball S.G."/>
            <person name="Gile G.H."/>
            <person name="Hirakawa Y."/>
            <person name="Hopkins J.F."/>
            <person name="Kuo A."/>
            <person name="Rensing S.A."/>
            <person name="Schmutz J."/>
            <person name="Symeonidi A."/>
            <person name="Elias M."/>
            <person name="Eveleigh R.J."/>
            <person name="Herman E.K."/>
            <person name="Klute M.J."/>
            <person name="Nakayama T."/>
            <person name="Obornik M."/>
            <person name="Reyes-Prieto A."/>
            <person name="Armbrust E.V."/>
            <person name="Aves S.J."/>
            <person name="Beiko R.G."/>
            <person name="Coutinho P."/>
            <person name="Dacks J.B."/>
            <person name="Durnford D.G."/>
            <person name="Fast N.M."/>
            <person name="Green B.R."/>
            <person name="Grisdale C.J."/>
            <person name="Hempel F."/>
            <person name="Henrissat B."/>
            <person name="Hoppner M.P."/>
            <person name="Ishida K."/>
            <person name="Kim E."/>
            <person name="Koreny L."/>
            <person name="Kroth P.G."/>
            <person name="Liu Y."/>
            <person name="Malik S.B."/>
            <person name="Maier U.G."/>
            <person name="McRose D."/>
            <person name="Mock T."/>
            <person name="Neilson J.A."/>
            <person name="Onodera N.T."/>
            <person name="Poole A.M."/>
            <person name="Pritham E.J."/>
            <person name="Richards T.A."/>
            <person name="Rocap G."/>
            <person name="Roy S.W."/>
            <person name="Sarai C."/>
            <person name="Schaack S."/>
            <person name="Shirato S."/>
            <person name="Slamovits C.H."/>
            <person name="Spencer D.F."/>
            <person name="Suzuki S."/>
            <person name="Worden A.Z."/>
            <person name="Zauner S."/>
            <person name="Barry K."/>
            <person name="Bell C."/>
            <person name="Bharti A.K."/>
            <person name="Crow J.A."/>
            <person name="Grimwood J."/>
            <person name="Kramer R."/>
            <person name="Lindquist E."/>
            <person name="Lucas S."/>
            <person name="Salamov A."/>
            <person name="McFadden G.I."/>
            <person name="Lane C.E."/>
            <person name="Keeling P.J."/>
            <person name="Gray M.W."/>
            <person name="Grigoriev I.V."/>
            <person name="Archibald J.M."/>
        </authorList>
    </citation>
    <scope>NUCLEOTIDE SEQUENCE</scope>
    <source>
        <strain evidence="2 4">CCMP2712</strain>
    </source>
</reference>
<dbReference type="GeneID" id="17293438"/>
<accession>L1ILK1</accession>
<protein>
    <submittedName>
        <fullName evidence="2 3">Uncharacterized protein</fullName>
    </submittedName>
</protein>
<evidence type="ECO:0000313" key="4">
    <source>
        <dbReference type="Proteomes" id="UP000011087"/>
    </source>
</evidence>
<evidence type="ECO:0000313" key="2">
    <source>
        <dbReference type="EMBL" id="EKX36675.1"/>
    </source>
</evidence>
<dbReference type="RefSeq" id="XP_005823655.1">
    <property type="nucleotide sequence ID" value="XM_005823598.1"/>
</dbReference>
<dbReference type="Proteomes" id="UP000011087">
    <property type="component" value="Unassembled WGS sequence"/>
</dbReference>
<dbReference type="KEGG" id="gtt:GUITHDRAFT_117100"/>
<dbReference type="EnsemblProtists" id="EKX36675">
    <property type="protein sequence ID" value="EKX36675"/>
    <property type="gene ID" value="GUITHDRAFT_117100"/>
</dbReference>
<sequence>MFRKNVSNSLVGANADKPMPTCLASTDLPTQHLSSAAVSAPAHQIPLTYDVFPAASNGRDVALHPGTLPKSSNEPNRLSKSNLPSNNPAPHKRDWGLKMV</sequence>
<proteinExistence type="predicted"/>